<reference evidence="8" key="1">
    <citation type="submission" date="2020-05" db="EMBL/GenBank/DDBJ databases">
        <title>Phylogenomic resolution of chytrid fungi.</title>
        <authorList>
            <person name="Stajich J.E."/>
            <person name="Amses K."/>
            <person name="Simmons R."/>
            <person name="Seto K."/>
            <person name="Myers J."/>
            <person name="Bonds A."/>
            <person name="Quandt C.A."/>
            <person name="Barry K."/>
            <person name="Liu P."/>
            <person name="Grigoriev I."/>
            <person name="Longcore J.E."/>
            <person name="James T.Y."/>
        </authorList>
    </citation>
    <scope>NUCLEOTIDE SEQUENCE</scope>
    <source>
        <strain evidence="8">JEL0379</strain>
    </source>
</reference>
<feature type="transmembrane region" description="Helical" evidence="6">
    <location>
        <begin position="303"/>
        <end position="323"/>
    </location>
</feature>
<evidence type="ECO:0000256" key="5">
    <source>
        <dbReference type="SAM" id="MobiDB-lite"/>
    </source>
</evidence>
<evidence type="ECO:0000313" key="8">
    <source>
        <dbReference type="EMBL" id="KAJ3181465.1"/>
    </source>
</evidence>
<feature type="domain" description="Major facilitator superfamily (MFS) profile" evidence="7">
    <location>
        <begin position="25"/>
        <end position="507"/>
    </location>
</feature>
<feature type="transmembrane region" description="Helical" evidence="6">
    <location>
        <begin position="420"/>
        <end position="442"/>
    </location>
</feature>
<feature type="transmembrane region" description="Helical" evidence="6">
    <location>
        <begin position="484"/>
        <end position="503"/>
    </location>
</feature>
<dbReference type="Gene3D" id="1.20.1250.20">
    <property type="entry name" value="MFS general substrate transporter like domains"/>
    <property type="match status" value="2"/>
</dbReference>
<keyword evidence="9" id="KW-1185">Reference proteome</keyword>
<feature type="transmembrane region" description="Helical" evidence="6">
    <location>
        <begin position="212"/>
        <end position="231"/>
    </location>
</feature>
<dbReference type="PROSITE" id="PS50850">
    <property type="entry name" value="MFS"/>
    <property type="match status" value="1"/>
</dbReference>
<proteinExistence type="predicted"/>
<dbReference type="PROSITE" id="PS00217">
    <property type="entry name" value="SUGAR_TRANSPORT_2"/>
    <property type="match status" value="1"/>
</dbReference>
<dbReference type="InterPro" id="IPR020846">
    <property type="entry name" value="MFS_dom"/>
</dbReference>
<dbReference type="Proteomes" id="UP001212152">
    <property type="component" value="Unassembled WGS sequence"/>
</dbReference>
<dbReference type="AlphaFoldDB" id="A0AAD5TSV0"/>
<feature type="transmembrane region" description="Helical" evidence="6">
    <location>
        <begin position="347"/>
        <end position="369"/>
    </location>
</feature>
<sequence length="530" mass="58198">MSATTRANHFAHLDESSLGWFHIRSILVAGAGFFGDAYDIFVIGMALPMVYRVYYAPSDPTKGTTFTSANYSNQIHIDALLKASTNWGNLIGQLSFGYLGDKLGRKKMYGVEIIIMMVAILGSALSCATVRGMGVLTMLGLWRFVLGIGIGGDYPMSATITSEFAQVRYRGMMIAAVFGMQGIGILVGGLVTLIGLAIFKDLITTDPLYLDYVWRIMLGFGIVPCVATVYFRLTMPETPRFQVDVNDDVEAAKRDIEMITAVNAGMEQREAITTIAEPSKSDLNKPRRTASSFKQYFGQWKNFKVLFGTAYCWFALDIAWYGLSLNTTRVLGLIGFDGHGEDQYHQFWAKAVGNIIIACMGTVPGYWVTVALIERLGRKPIQYMGFGVITVILAILAGAWDSILTKDSTGNYTSSSKAIFLTLYTIAQFFFNFGPNSTTFVIPAEVFPTRFRSTAHGISAACGKVGAIIGVQAVGPYFEQNPQAVLWTFSVVMATGIFGTMLLPEPKGKSLEELSYEEEESESQEMRATQ</sequence>
<evidence type="ECO:0000256" key="6">
    <source>
        <dbReference type="SAM" id="Phobius"/>
    </source>
</evidence>
<dbReference type="GO" id="GO:0016020">
    <property type="term" value="C:membrane"/>
    <property type="evidence" value="ECO:0007669"/>
    <property type="project" value="UniProtKB-SubCell"/>
</dbReference>
<dbReference type="InterPro" id="IPR005829">
    <property type="entry name" value="Sugar_transporter_CS"/>
</dbReference>
<dbReference type="GO" id="GO:0022857">
    <property type="term" value="F:transmembrane transporter activity"/>
    <property type="evidence" value="ECO:0007669"/>
    <property type="project" value="InterPro"/>
</dbReference>
<name>A0AAD5TSV0_9FUNG</name>
<protein>
    <submittedName>
        <fullName evidence="8">Phosphate transporter</fullName>
    </submittedName>
</protein>
<dbReference type="EMBL" id="JADGJQ010000012">
    <property type="protein sequence ID" value="KAJ3181465.1"/>
    <property type="molecule type" value="Genomic_DNA"/>
</dbReference>
<comment type="subcellular location">
    <subcellularLocation>
        <location evidence="1">Membrane</location>
        <topology evidence="1">Multi-pass membrane protein</topology>
    </subcellularLocation>
</comment>
<evidence type="ECO:0000256" key="4">
    <source>
        <dbReference type="ARBA" id="ARBA00023136"/>
    </source>
</evidence>
<keyword evidence="3 6" id="KW-1133">Transmembrane helix</keyword>
<organism evidence="8 9">
    <name type="scientific">Geranomyces variabilis</name>
    <dbReference type="NCBI Taxonomy" id="109894"/>
    <lineage>
        <taxon>Eukaryota</taxon>
        <taxon>Fungi</taxon>
        <taxon>Fungi incertae sedis</taxon>
        <taxon>Chytridiomycota</taxon>
        <taxon>Chytridiomycota incertae sedis</taxon>
        <taxon>Chytridiomycetes</taxon>
        <taxon>Spizellomycetales</taxon>
        <taxon>Powellomycetaceae</taxon>
        <taxon>Geranomyces</taxon>
    </lineage>
</organism>
<keyword evidence="2 6" id="KW-0812">Transmembrane</keyword>
<dbReference type="PANTHER" id="PTHR24064">
    <property type="entry name" value="SOLUTE CARRIER FAMILY 22 MEMBER"/>
    <property type="match status" value="1"/>
</dbReference>
<feature type="transmembrane region" description="Helical" evidence="6">
    <location>
        <begin position="132"/>
        <end position="152"/>
    </location>
</feature>
<evidence type="ECO:0000256" key="1">
    <source>
        <dbReference type="ARBA" id="ARBA00004141"/>
    </source>
</evidence>
<dbReference type="SUPFAM" id="SSF103473">
    <property type="entry name" value="MFS general substrate transporter"/>
    <property type="match status" value="1"/>
</dbReference>
<accession>A0AAD5TSV0</accession>
<dbReference type="InterPro" id="IPR005828">
    <property type="entry name" value="MFS_sugar_transport-like"/>
</dbReference>
<keyword evidence="4 6" id="KW-0472">Membrane</keyword>
<evidence type="ECO:0000259" key="7">
    <source>
        <dbReference type="PROSITE" id="PS50850"/>
    </source>
</evidence>
<feature type="compositionally biased region" description="Acidic residues" evidence="5">
    <location>
        <begin position="514"/>
        <end position="523"/>
    </location>
</feature>
<comment type="caution">
    <text evidence="8">The sequence shown here is derived from an EMBL/GenBank/DDBJ whole genome shotgun (WGS) entry which is preliminary data.</text>
</comment>
<feature type="region of interest" description="Disordered" evidence="5">
    <location>
        <begin position="510"/>
        <end position="530"/>
    </location>
</feature>
<evidence type="ECO:0000256" key="2">
    <source>
        <dbReference type="ARBA" id="ARBA00022692"/>
    </source>
</evidence>
<dbReference type="CDD" id="cd17364">
    <property type="entry name" value="MFS_PhT"/>
    <property type="match status" value="1"/>
</dbReference>
<feature type="transmembrane region" description="Helical" evidence="6">
    <location>
        <begin position="173"/>
        <end position="200"/>
    </location>
</feature>
<feature type="transmembrane region" description="Helical" evidence="6">
    <location>
        <begin position="454"/>
        <end position="478"/>
    </location>
</feature>
<dbReference type="InterPro" id="IPR036259">
    <property type="entry name" value="MFS_trans_sf"/>
</dbReference>
<dbReference type="PROSITE" id="PS00216">
    <property type="entry name" value="SUGAR_TRANSPORT_1"/>
    <property type="match status" value="1"/>
</dbReference>
<evidence type="ECO:0000313" key="9">
    <source>
        <dbReference type="Proteomes" id="UP001212152"/>
    </source>
</evidence>
<feature type="transmembrane region" description="Helical" evidence="6">
    <location>
        <begin position="26"/>
        <end position="47"/>
    </location>
</feature>
<feature type="transmembrane region" description="Helical" evidence="6">
    <location>
        <begin position="108"/>
        <end position="126"/>
    </location>
</feature>
<gene>
    <name evidence="8" type="primary">PT3</name>
    <name evidence="8" type="ORF">HDU87_001074</name>
</gene>
<dbReference type="Pfam" id="PF00083">
    <property type="entry name" value="Sugar_tr"/>
    <property type="match status" value="1"/>
</dbReference>
<feature type="transmembrane region" description="Helical" evidence="6">
    <location>
        <begin position="381"/>
        <end position="400"/>
    </location>
</feature>
<evidence type="ECO:0000256" key="3">
    <source>
        <dbReference type="ARBA" id="ARBA00022989"/>
    </source>
</evidence>